<dbReference type="RefSeq" id="WP_262874313.1">
    <property type="nucleotide sequence ID" value="NZ_BAABKW010000004.1"/>
</dbReference>
<dbReference type="Gene3D" id="3.10.310.10">
    <property type="entry name" value="Diaminopimelate Epimerase, Chain A, domain 1"/>
    <property type="match status" value="2"/>
</dbReference>
<name>A0ABW2HIP2_9MICO</name>
<dbReference type="NCBIfam" id="TIGR00654">
    <property type="entry name" value="PhzF_family"/>
    <property type="match status" value="1"/>
</dbReference>
<evidence type="ECO:0000313" key="4">
    <source>
        <dbReference type="Proteomes" id="UP001596507"/>
    </source>
</evidence>
<sequence>MTDVLRYAAFVDPAQPGGGNPAGVVLDAASLTDERMQAIAAEIGYAETAFVLGATGDGARRIRYFSPIAEVPFCGHATIATAVAIAEREGAGLVRFATPVGEVPIATDAASAGLRATFTSVEPTVGAFDEGVLARLLALLGLETADLDPRFPPRIANAGNPHPVLVIASAERFDGFGFAQAAVRALMDEQGWSGTVTVMHGEGAEWEARNLFPVGTISEDPATGSAAAAFGGYLRALGAVPADGRVRVRQGRHVGSPCLLEVEIPSAGGVRVSGGAAAL</sequence>
<dbReference type="EMBL" id="JBHTBE010000002">
    <property type="protein sequence ID" value="MFC7269395.1"/>
    <property type="molecule type" value="Genomic_DNA"/>
</dbReference>
<protein>
    <submittedName>
        <fullName evidence="3">PhzF family phenazine biosynthesis protein</fullName>
    </submittedName>
</protein>
<comment type="caution">
    <text evidence="3">The sequence shown here is derived from an EMBL/GenBank/DDBJ whole genome shotgun (WGS) entry which is preliminary data.</text>
</comment>
<evidence type="ECO:0000256" key="1">
    <source>
        <dbReference type="ARBA" id="ARBA00008270"/>
    </source>
</evidence>
<proteinExistence type="inferred from homology"/>
<evidence type="ECO:0000313" key="3">
    <source>
        <dbReference type="EMBL" id="MFC7269395.1"/>
    </source>
</evidence>
<keyword evidence="2" id="KW-0413">Isomerase</keyword>
<dbReference type="Pfam" id="PF02567">
    <property type="entry name" value="PhzC-PhzF"/>
    <property type="match status" value="1"/>
</dbReference>
<dbReference type="PANTHER" id="PTHR13774">
    <property type="entry name" value="PHENAZINE BIOSYNTHESIS PROTEIN"/>
    <property type="match status" value="1"/>
</dbReference>
<keyword evidence="4" id="KW-1185">Reference proteome</keyword>
<dbReference type="InterPro" id="IPR003719">
    <property type="entry name" value="Phenazine_PhzF-like"/>
</dbReference>
<evidence type="ECO:0000256" key="2">
    <source>
        <dbReference type="ARBA" id="ARBA00023235"/>
    </source>
</evidence>
<dbReference type="PIRSF" id="PIRSF016184">
    <property type="entry name" value="PhzC_PhzF"/>
    <property type="match status" value="1"/>
</dbReference>
<reference evidence="4" key="1">
    <citation type="journal article" date="2019" name="Int. J. Syst. Evol. Microbiol.">
        <title>The Global Catalogue of Microorganisms (GCM) 10K type strain sequencing project: providing services to taxonomists for standard genome sequencing and annotation.</title>
        <authorList>
            <consortium name="The Broad Institute Genomics Platform"/>
            <consortium name="The Broad Institute Genome Sequencing Center for Infectious Disease"/>
            <person name="Wu L."/>
            <person name="Ma J."/>
        </authorList>
    </citation>
    <scope>NUCLEOTIDE SEQUENCE [LARGE SCALE GENOMIC DNA]</scope>
    <source>
        <strain evidence="4">CGMCC 1.15772</strain>
    </source>
</reference>
<dbReference type="SUPFAM" id="SSF54506">
    <property type="entry name" value="Diaminopimelate epimerase-like"/>
    <property type="match status" value="1"/>
</dbReference>
<dbReference type="Proteomes" id="UP001596507">
    <property type="component" value="Unassembled WGS sequence"/>
</dbReference>
<organism evidence="3 4">
    <name type="scientific">Microbacterium fluvii</name>
    <dbReference type="NCBI Taxonomy" id="415215"/>
    <lineage>
        <taxon>Bacteria</taxon>
        <taxon>Bacillati</taxon>
        <taxon>Actinomycetota</taxon>
        <taxon>Actinomycetes</taxon>
        <taxon>Micrococcales</taxon>
        <taxon>Microbacteriaceae</taxon>
        <taxon>Microbacterium</taxon>
    </lineage>
</organism>
<gene>
    <name evidence="3" type="ORF">ACFQRL_10515</name>
</gene>
<comment type="similarity">
    <text evidence="1">Belongs to the PhzF family.</text>
</comment>
<dbReference type="PANTHER" id="PTHR13774:SF39">
    <property type="entry name" value="BIOSYNTHESIS PROTEIN, PUTATIVE-RELATED"/>
    <property type="match status" value="1"/>
</dbReference>
<accession>A0ABW2HIP2</accession>